<protein>
    <recommendedName>
        <fullName evidence="4">Glucosamine-6-phosphate deaminase</fullName>
        <ecNumber evidence="4">3.5.99.6</ecNumber>
    </recommendedName>
    <alternativeName>
        <fullName evidence="4">GlcN6P deaminase</fullName>
        <shortName evidence="4">GNPDA</shortName>
    </alternativeName>
    <alternativeName>
        <fullName evidence="4">Glucosamine-6-phosphate isomerase</fullName>
    </alternativeName>
</protein>
<comment type="caution">
    <text evidence="4">Lacks conserved residue(s) required for the propagation of feature annotation.</text>
</comment>
<keyword evidence="2 4" id="KW-0378">Hydrolase</keyword>
<dbReference type="GO" id="GO:0006043">
    <property type="term" value="P:glucosamine catabolic process"/>
    <property type="evidence" value="ECO:0007669"/>
    <property type="project" value="TreeGrafter"/>
</dbReference>
<comment type="caution">
    <text evidence="6">The sequence shown here is derived from an EMBL/GenBank/DDBJ whole genome shotgun (WGS) entry which is preliminary data.</text>
</comment>
<dbReference type="EMBL" id="DVHF01000011">
    <property type="protein sequence ID" value="HIR56250.1"/>
    <property type="molecule type" value="Genomic_DNA"/>
</dbReference>
<feature type="domain" description="Glucosamine/galactosamine-6-phosphate isomerase" evidence="5">
    <location>
        <begin position="11"/>
        <end position="225"/>
    </location>
</feature>
<dbReference type="GO" id="GO:0005737">
    <property type="term" value="C:cytoplasm"/>
    <property type="evidence" value="ECO:0007669"/>
    <property type="project" value="TreeGrafter"/>
</dbReference>
<gene>
    <name evidence="4 6" type="primary">nagB</name>
    <name evidence="6" type="ORF">IAA54_01120</name>
</gene>
<dbReference type="GO" id="GO:0005975">
    <property type="term" value="P:carbohydrate metabolic process"/>
    <property type="evidence" value="ECO:0007669"/>
    <property type="project" value="InterPro"/>
</dbReference>
<dbReference type="GO" id="GO:0019262">
    <property type="term" value="P:N-acetylneuraminate catabolic process"/>
    <property type="evidence" value="ECO:0007669"/>
    <property type="project" value="UniProtKB-UniRule"/>
</dbReference>
<evidence type="ECO:0000313" key="7">
    <source>
        <dbReference type="Proteomes" id="UP000886785"/>
    </source>
</evidence>
<keyword evidence="3 4" id="KW-0119">Carbohydrate metabolism</keyword>
<comment type="catalytic activity">
    <reaction evidence="1 4">
        <text>alpha-D-glucosamine 6-phosphate + H2O = beta-D-fructose 6-phosphate + NH4(+)</text>
        <dbReference type="Rhea" id="RHEA:12172"/>
        <dbReference type="ChEBI" id="CHEBI:15377"/>
        <dbReference type="ChEBI" id="CHEBI:28938"/>
        <dbReference type="ChEBI" id="CHEBI:57634"/>
        <dbReference type="ChEBI" id="CHEBI:75989"/>
        <dbReference type="EC" id="3.5.99.6"/>
    </reaction>
</comment>
<dbReference type="EC" id="3.5.99.6" evidence="4"/>
<dbReference type="GO" id="GO:0006046">
    <property type="term" value="P:N-acetylglucosamine catabolic process"/>
    <property type="evidence" value="ECO:0007669"/>
    <property type="project" value="UniProtKB-UniRule"/>
</dbReference>
<dbReference type="PANTHER" id="PTHR11280:SF5">
    <property type="entry name" value="GLUCOSAMINE-6-PHOSPHATE ISOMERASE"/>
    <property type="match status" value="1"/>
</dbReference>
<evidence type="ECO:0000259" key="5">
    <source>
        <dbReference type="Pfam" id="PF01182"/>
    </source>
</evidence>
<dbReference type="Gene3D" id="3.40.50.1360">
    <property type="match status" value="1"/>
</dbReference>
<evidence type="ECO:0000256" key="4">
    <source>
        <dbReference type="HAMAP-Rule" id="MF_01241"/>
    </source>
</evidence>
<dbReference type="SUPFAM" id="SSF100950">
    <property type="entry name" value="NagB/RpiA/CoA transferase-like"/>
    <property type="match status" value="1"/>
</dbReference>
<feature type="active site" description="Proton acceptor; for ring-opening step" evidence="4">
    <location>
        <position position="139"/>
    </location>
</feature>
<dbReference type="InterPro" id="IPR004547">
    <property type="entry name" value="Glucosamine6P_isomerase"/>
</dbReference>
<dbReference type="PANTHER" id="PTHR11280">
    <property type="entry name" value="GLUCOSAMINE-6-PHOSPHATE ISOMERASE"/>
    <property type="match status" value="1"/>
</dbReference>
<dbReference type="GO" id="GO:0042802">
    <property type="term" value="F:identical protein binding"/>
    <property type="evidence" value="ECO:0007669"/>
    <property type="project" value="TreeGrafter"/>
</dbReference>
<evidence type="ECO:0000256" key="3">
    <source>
        <dbReference type="ARBA" id="ARBA00023277"/>
    </source>
</evidence>
<dbReference type="HAMAP" id="MF_01241">
    <property type="entry name" value="GlcN6P_deamin"/>
    <property type="match status" value="1"/>
</dbReference>
<evidence type="ECO:0000313" key="6">
    <source>
        <dbReference type="EMBL" id="HIR56250.1"/>
    </source>
</evidence>
<comment type="pathway">
    <text evidence="4">Amino-sugar metabolism; N-acetylneuraminate degradation; D-fructose 6-phosphate from N-acetylneuraminate: step 5/5.</text>
</comment>
<evidence type="ECO:0000256" key="2">
    <source>
        <dbReference type="ARBA" id="ARBA00022801"/>
    </source>
</evidence>
<dbReference type="FunFam" id="3.40.50.1360:FF:000003">
    <property type="entry name" value="Glucosamine-6-phosphate deaminase"/>
    <property type="match status" value="1"/>
</dbReference>
<dbReference type="AlphaFoldDB" id="A0A9D1DNU2"/>
<reference evidence="6" key="1">
    <citation type="submission" date="2020-10" db="EMBL/GenBank/DDBJ databases">
        <authorList>
            <person name="Gilroy R."/>
        </authorList>
    </citation>
    <scope>NUCLEOTIDE SEQUENCE</scope>
    <source>
        <strain evidence="6">ChiSjej1B19-7085</strain>
    </source>
</reference>
<reference evidence="6" key="2">
    <citation type="journal article" date="2021" name="PeerJ">
        <title>Extensive microbial diversity within the chicken gut microbiome revealed by metagenomics and culture.</title>
        <authorList>
            <person name="Gilroy R."/>
            <person name="Ravi A."/>
            <person name="Getino M."/>
            <person name="Pursley I."/>
            <person name="Horton D.L."/>
            <person name="Alikhan N.F."/>
            <person name="Baker D."/>
            <person name="Gharbi K."/>
            <person name="Hall N."/>
            <person name="Watson M."/>
            <person name="Adriaenssens E.M."/>
            <person name="Foster-Nyarko E."/>
            <person name="Jarju S."/>
            <person name="Secka A."/>
            <person name="Antonio M."/>
            <person name="Oren A."/>
            <person name="Chaudhuri R.R."/>
            <person name="La Ragione R."/>
            <person name="Hildebrand F."/>
            <person name="Pallen M.J."/>
        </authorList>
    </citation>
    <scope>NUCLEOTIDE SEQUENCE</scope>
    <source>
        <strain evidence="6">ChiSjej1B19-7085</strain>
    </source>
</reference>
<dbReference type="Proteomes" id="UP000886785">
    <property type="component" value="Unassembled WGS sequence"/>
</dbReference>
<dbReference type="GO" id="GO:0004342">
    <property type="term" value="F:glucosamine-6-phosphate deaminase activity"/>
    <property type="evidence" value="ECO:0007669"/>
    <property type="project" value="UniProtKB-UniRule"/>
</dbReference>
<dbReference type="Pfam" id="PF01182">
    <property type="entry name" value="Glucosamine_iso"/>
    <property type="match status" value="1"/>
</dbReference>
<feature type="active site" description="For ring-opening step" evidence="4">
    <location>
        <position position="144"/>
    </location>
</feature>
<dbReference type="NCBIfam" id="TIGR00502">
    <property type="entry name" value="nagB"/>
    <property type="match status" value="1"/>
</dbReference>
<feature type="active site" description="Proton acceptor; for enolization step" evidence="4">
    <location>
        <position position="68"/>
    </location>
</feature>
<sequence>MVKFVKRQDYDQMSQYAAELIAAQIWMKPDCLLGLATGSTPLGIYQKLIEKHQAGLLDFSKVRSVNLDEYCGLSPEHDQSYHYYMRENFFKHINIDPKAAHVPDGMAEDMEAEGAAYDALIEQLGGIDLQLLGIGNTGHIGFNEPEDSFPTGTHRVRLAQKTIDANSRFFASADDVPRYAITMGLRSIMNARKILLVANGASKADIVKQAFFGPVTPQVPASVLQLHPDVTVVVDEEAGAQI</sequence>
<dbReference type="InterPro" id="IPR006148">
    <property type="entry name" value="Glc/Gal-6P_isomerase"/>
</dbReference>
<proteinExistence type="inferred from homology"/>
<dbReference type="CDD" id="cd01399">
    <property type="entry name" value="GlcN6P_deaminase"/>
    <property type="match status" value="1"/>
</dbReference>
<accession>A0A9D1DNU2</accession>
<organism evidence="6 7">
    <name type="scientific">Candidatus Gallacutalibacter pullicola</name>
    <dbReference type="NCBI Taxonomy" id="2840830"/>
    <lineage>
        <taxon>Bacteria</taxon>
        <taxon>Bacillati</taxon>
        <taxon>Bacillota</taxon>
        <taxon>Clostridia</taxon>
        <taxon>Eubacteriales</taxon>
        <taxon>Candidatus Gallacutalibacter</taxon>
    </lineage>
</organism>
<comment type="function">
    <text evidence="4">Catalyzes the reversible isomerization-deamination of glucosamine 6-phosphate (GlcN6P) to form fructose 6-phosphate (Fru6P) and ammonium ion.</text>
</comment>
<comment type="similarity">
    <text evidence="4">Belongs to the glucosamine/galactosamine-6-phosphate isomerase family. NagB subfamily.</text>
</comment>
<dbReference type="InterPro" id="IPR037171">
    <property type="entry name" value="NagB/RpiA_transferase-like"/>
</dbReference>
<name>A0A9D1DNU2_9FIRM</name>
<evidence type="ECO:0000256" key="1">
    <source>
        <dbReference type="ARBA" id="ARBA00000644"/>
    </source>
</evidence>